<evidence type="ECO:0000313" key="6">
    <source>
        <dbReference type="Proteomes" id="UP000812961"/>
    </source>
</evidence>
<evidence type="ECO:0000256" key="1">
    <source>
        <dbReference type="ARBA" id="ARBA00022729"/>
    </source>
</evidence>
<dbReference type="SUPFAM" id="SSF74853">
    <property type="entry name" value="Lamin A/C globular tail domain"/>
    <property type="match status" value="1"/>
</dbReference>
<dbReference type="RefSeq" id="WP_220251230.1">
    <property type="nucleotide sequence ID" value="NZ_JAICCF010000003.1"/>
</dbReference>
<keyword evidence="6" id="KW-1185">Reference proteome</keyword>
<feature type="domain" description="LTD" evidence="4">
    <location>
        <begin position="576"/>
        <end position="701"/>
    </location>
</feature>
<evidence type="ECO:0000256" key="2">
    <source>
        <dbReference type="SAM" id="MobiDB-lite"/>
    </source>
</evidence>
<keyword evidence="1 3" id="KW-0732">Signal</keyword>
<feature type="region of interest" description="Disordered" evidence="2">
    <location>
        <begin position="457"/>
        <end position="482"/>
    </location>
</feature>
<dbReference type="InterPro" id="IPR001322">
    <property type="entry name" value="Lamin_tail_dom"/>
</dbReference>
<accession>A0ABS7GDZ8</accession>
<dbReference type="Pfam" id="PF00932">
    <property type="entry name" value="LTD"/>
    <property type="match status" value="1"/>
</dbReference>
<dbReference type="EMBL" id="JAICCF010000003">
    <property type="protein sequence ID" value="MBW8685900.1"/>
    <property type="molecule type" value="Genomic_DNA"/>
</dbReference>
<comment type="caution">
    <text evidence="5">The sequence shown here is derived from an EMBL/GenBank/DDBJ whole genome shotgun (WGS) entry which is preliminary data.</text>
</comment>
<evidence type="ECO:0000256" key="3">
    <source>
        <dbReference type="SAM" id="SignalP"/>
    </source>
</evidence>
<dbReference type="InterPro" id="IPR014755">
    <property type="entry name" value="Cu-Rt/internalin_Ig-like"/>
</dbReference>
<feature type="signal peptide" evidence="3">
    <location>
        <begin position="1"/>
        <end position="17"/>
    </location>
</feature>
<proteinExistence type="predicted"/>
<dbReference type="PROSITE" id="PS51841">
    <property type="entry name" value="LTD"/>
    <property type="match status" value="1"/>
</dbReference>
<dbReference type="Proteomes" id="UP000812961">
    <property type="component" value="Unassembled WGS sequence"/>
</dbReference>
<protein>
    <submittedName>
        <fullName evidence="5">Lamin tail domain-containing protein</fullName>
    </submittedName>
</protein>
<name>A0ABS7GDZ8_9BACT</name>
<gene>
    <name evidence="5" type="ORF">K1Y79_16280</name>
</gene>
<evidence type="ECO:0000259" key="4">
    <source>
        <dbReference type="PROSITE" id="PS51841"/>
    </source>
</evidence>
<organism evidence="5 6">
    <name type="scientific">Chitinophaga rhizophila</name>
    <dbReference type="NCBI Taxonomy" id="2866212"/>
    <lineage>
        <taxon>Bacteria</taxon>
        <taxon>Pseudomonadati</taxon>
        <taxon>Bacteroidota</taxon>
        <taxon>Chitinophagia</taxon>
        <taxon>Chitinophagales</taxon>
        <taxon>Chitinophagaceae</taxon>
        <taxon>Chitinophaga</taxon>
    </lineage>
</organism>
<sequence>MSIVCAYLLLQVSFSFAQVNESFDYQSIRDLVAWKGSDTAWSIQQGRLKSHLQQASTAFYISTPSLLAQDVIWEWWLQLDFNTSSLNYTDVFLTADSANLLAPALKGYFVRIGNTKDDICLYRKDGASTPVLLIDGRDGITDHTSSTLKIKVIRKEDSWELWTDEKANGTAYTREGIARDNRYNTSKFMGITIRQSTASFFRKHYFDNISVHPFTADTTPPSLLGVQLMNDRTLSCCFSEIPDSAIISNFHHISLSDTANAPVRIWQDSHTPACINIVFRNPFPNGDSCSIYIKGVNDTNGNAAPVLTATFLYYLSSGYDVLIHEFLPKALPSAGLLPARFIELLNNSPFALQLKGWRIGNSSREITLPSWLLLPGDYVVLCDKQAVESFPAGLPLLGLSSFPAPGDSDYITLRNDSGLLVHAIAYDRQWYNNPVKAKGGWSLEMISPQWPCAGSSNWRPSNATAGGTPGMPNTAAGPGQPPPSATLVHAYVQDSMTIHLFFSAMMDSLAVSTATHYIFDPAIPISSITAKPPLYHQVSVQLTTPLAPDQLHSIRIAGVNDCSGQPVTVAEGLTIARMTGADSAEVIFNEILYDPAPGTPEFIELYNRGTRAIDLSRLFFARIKAGGEPEDAVPLTSTPRLLAPGAYMAFTTAPEALCRQYDCPTSSTVQQFNLPALINAEGGVVLLNASGNIVDELYYSDKMHQALAGNTRGVSLERLHPDSPTRDRHNWHSAAVTVKYGTPGRTNSQQLPVSRLDGALTVHPGIFSPDNDGQSDVAVLSYRFPLPGCVMNVMVFDAEGRLIRTLEKNIALPQSGHLIWDGRGDQQRELTTGIYIIFAEAVSPTGDVRQWKLPVVLGKKLNG</sequence>
<reference evidence="5 6" key="1">
    <citation type="submission" date="2021-08" db="EMBL/GenBank/DDBJ databases">
        <title>The genome sequence of Chitinophaga sp. B61.</title>
        <authorList>
            <person name="Zhang X."/>
        </authorList>
    </citation>
    <scope>NUCLEOTIDE SEQUENCE [LARGE SCALE GENOMIC DNA]</scope>
    <source>
        <strain evidence="5 6">B61</strain>
    </source>
</reference>
<evidence type="ECO:0000313" key="5">
    <source>
        <dbReference type="EMBL" id="MBW8685900.1"/>
    </source>
</evidence>
<feature type="chain" id="PRO_5045482659" evidence="3">
    <location>
        <begin position="18"/>
        <end position="863"/>
    </location>
</feature>
<dbReference type="Gene3D" id="2.60.40.1220">
    <property type="match status" value="1"/>
</dbReference>
<dbReference type="Gene3D" id="2.60.40.4070">
    <property type="match status" value="1"/>
</dbReference>
<dbReference type="InterPro" id="IPR036415">
    <property type="entry name" value="Lamin_tail_dom_sf"/>
</dbReference>